<name>A0AB34I3Z8_ESCRO</name>
<dbReference type="InterPro" id="IPR039284">
    <property type="entry name" value="CCDC159/163"/>
</dbReference>
<gene>
    <name evidence="3" type="ORF">J1605_016852</name>
</gene>
<dbReference type="AlphaFoldDB" id="A0AB34I3Z8"/>
<evidence type="ECO:0000256" key="2">
    <source>
        <dbReference type="SAM" id="MobiDB-lite"/>
    </source>
</evidence>
<dbReference type="Proteomes" id="UP001159641">
    <property type="component" value="Unassembled WGS sequence"/>
</dbReference>
<evidence type="ECO:0000256" key="1">
    <source>
        <dbReference type="SAM" id="Coils"/>
    </source>
</evidence>
<feature type="region of interest" description="Disordered" evidence="2">
    <location>
        <begin position="81"/>
        <end position="134"/>
    </location>
</feature>
<feature type="compositionally biased region" description="Basic and acidic residues" evidence="2">
    <location>
        <begin position="102"/>
        <end position="112"/>
    </location>
</feature>
<feature type="coiled-coil region" evidence="1">
    <location>
        <begin position="262"/>
        <end position="296"/>
    </location>
</feature>
<dbReference type="PANTHER" id="PTHR34533">
    <property type="entry name" value="TRANSMEMBRANE PROTEIN CCDC163"/>
    <property type="match status" value="1"/>
</dbReference>
<reference evidence="3 4" key="1">
    <citation type="submission" date="2022-11" db="EMBL/GenBank/DDBJ databases">
        <title>Whole genome sequence of Eschrichtius robustus ER-17-0199.</title>
        <authorList>
            <person name="Bruniche-Olsen A."/>
            <person name="Black A.N."/>
            <person name="Fields C.J."/>
            <person name="Walden K."/>
            <person name="Dewoody J.A."/>
        </authorList>
    </citation>
    <scope>NUCLEOTIDE SEQUENCE [LARGE SCALE GENOMIC DNA]</scope>
    <source>
        <strain evidence="3">ER-17-0199</strain>
        <tissue evidence="3">Blubber</tissue>
    </source>
</reference>
<keyword evidence="4" id="KW-1185">Reference proteome</keyword>
<evidence type="ECO:0008006" key="5">
    <source>
        <dbReference type="Google" id="ProtNLM"/>
    </source>
</evidence>
<dbReference type="PANTHER" id="PTHR34533:SF1">
    <property type="entry name" value="COILED-COIL DOMAIN-CONTAINING PROTEIN 159"/>
    <property type="match status" value="1"/>
</dbReference>
<proteinExistence type="predicted"/>
<feature type="region of interest" description="Disordered" evidence="2">
    <location>
        <begin position="459"/>
        <end position="495"/>
    </location>
</feature>
<keyword evidence="1" id="KW-0175">Coiled coil</keyword>
<feature type="compositionally biased region" description="Low complexity" evidence="2">
    <location>
        <begin position="125"/>
        <end position="134"/>
    </location>
</feature>
<evidence type="ECO:0000313" key="4">
    <source>
        <dbReference type="Proteomes" id="UP001159641"/>
    </source>
</evidence>
<dbReference type="EMBL" id="JAIQCJ010000082">
    <property type="protein sequence ID" value="KAJ8798219.1"/>
    <property type="molecule type" value="Genomic_DNA"/>
</dbReference>
<feature type="region of interest" description="Disordered" evidence="2">
    <location>
        <begin position="379"/>
        <end position="428"/>
    </location>
</feature>
<accession>A0AB34I3Z8</accession>
<feature type="region of interest" description="Disordered" evidence="2">
    <location>
        <begin position="311"/>
        <end position="333"/>
    </location>
</feature>
<comment type="caution">
    <text evidence="3">The sequence shown here is derived from an EMBL/GenBank/DDBJ whole genome shotgun (WGS) entry which is preliminary data.</text>
</comment>
<sequence length="563" mass="62375">MLYCLWNNPLLAGLPLDPDYSVPCYCSPQSPSNVCLPANEKCDKCCGPSSEKTLEYTFHWSRTPEPETLQLAAPENTVTIGTWRPARDSGPQSHGSFPNSDSQEHCNDQDPPKRHHSNSKKPLETSSSKTKVKSTVMIPESQKLLRCELESLRCQLQAQTKAFEFLNHSVTMLEKESCLQQIKIQQLEEVLGPTSRQADKERHKWDVEEGRQELYEALAKGLQGLQKTLHDNEKVQRARTTRSLQLLAQEIRDSKKFLWEELELVREEVTFIYQKLQAQEEEITENLVNIQKMQKTQVKCRKVLTKMKQQGYETSNWPETELPPGGSGSWRDDLQKELGDIWSAVHLLQNSFGGLARYSGGRPRAASLRGYKGHRCLSPPLPSWDSDSDSDQDPSQPPLSKSCSFPPALSSPESPGAPRSPSPPRSAVHLLQNSFDGLAISSGGHSRASSLRAPTRVLPLNLQPSFPPETILKRPAPKNNRGPAPDHANETPRGPASRVMQITLPEAPPLSPPRSLRCAARRGAARPADGVFISAFARWPAVCLSVPPRRGRLGGAGAQAAAV</sequence>
<feature type="compositionally biased region" description="Polar residues" evidence="2">
    <location>
        <begin position="90"/>
        <end position="101"/>
    </location>
</feature>
<protein>
    <recommendedName>
        <fullName evidence="5">Coiled-coil domain-containing protein</fullName>
    </recommendedName>
</protein>
<evidence type="ECO:0000313" key="3">
    <source>
        <dbReference type="EMBL" id="KAJ8798219.1"/>
    </source>
</evidence>
<organism evidence="3 4">
    <name type="scientific">Eschrichtius robustus</name>
    <name type="common">California gray whale</name>
    <name type="synonym">Eschrichtius gibbosus</name>
    <dbReference type="NCBI Taxonomy" id="9764"/>
    <lineage>
        <taxon>Eukaryota</taxon>
        <taxon>Metazoa</taxon>
        <taxon>Chordata</taxon>
        <taxon>Craniata</taxon>
        <taxon>Vertebrata</taxon>
        <taxon>Euteleostomi</taxon>
        <taxon>Mammalia</taxon>
        <taxon>Eutheria</taxon>
        <taxon>Laurasiatheria</taxon>
        <taxon>Artiodactyla</taxon>
        <taxon>Whippomorpha</taxon>
        <taxon>Cetacea</taxon>
        <taxon>Mysticeti</taxon>
        <taxon>Eschrichtiidae</taxon>
        <taxon>Eschrichtius</taxon>
    </lineage>
</organism>